<keyword evidence="2" id="KW-0239">DNA-directed DNA polymerase</keyword>
<dbReference type="RefSeq" id="WP_099613329.1">
    <property type="nucleotide sequence ID" value="NZ_KZ319368.1"/>
</dbReference>
<organism evidence="4 5">
    <name type="scientific">Marinobacter profundi</name>
    <dbReference type="NCBI Taxonomy" id="2666256"/>
    <lineage>
        <taxon>Bacteria</taxon>
        <taxon>Pseudomonadati</taxon>
        <taxon>Pseudomonadota</taxon>
        <taxon>Gammaproteobacteria</taxon>
        <taxon>Pseudomonadales</taxon>
        <taxon>Marinobacteraceae</taxon>
        <taxon>Marinobacter</taxon>
    </lineage>
</organism>
<dbReference type="EMBL" id="NTFH01000004">
    <property type="protein sequence ID" value="PHQ16163.1"/>
    <property type="molecule type" value="Genomic_DNA"/>
</dbReference>
<gene>
    <name evidence="4" type="primary">holB</name>
    <name evidence="4" type="ORF">CLH61_03465</name>
</gene>
<dbReference type="NCBIfam" id="TIGR00678">
    <property type="entry name" value="holB"/>
    <property type="match status" value="1"/>
</dbReference>
<dbReference type="InterPro" id="IPR027417">
    <property type="entry name" value="P-loop_NTPase"/>
</dbReference>
<proteinExistence type="predicted"/>
<evidence type="ECO:0000313" key="5">
    <source>
        <dbReference type="Proteomes" id="UP000231409"/>
    </source>
</evidence>
<dbReference type="InterPro" id="IPR004622">
    <property type="entry name" value="DNA_pol_HolB"/>
</dbReference>
<dbReference type="PANTHER" id="PTHR11669:SF8">
    <property type="entry name" value="DNA POLYMERASE III SUBUNIT DELTA"/>
    <property type="match status" value="1"/>
</dbReference>
<dbReference type="Gene3D" id="3.40.50.300">
    <property type="entry name" value="P-loop containing nucleotide triphosphate hydrolases"/>
    <property type="match status" value="1"/>
</dbReference>
<comment type="caution">
    <text evidence="4">The sequence shown here is derived from an EMBL/GenBank/DDBJ whole genome shotgun (WGS) entry which is preliminary data.</text>
</comment>
<evidence type="ECO:0000256" key="1">
    <source>
        <dbReference type="ARBA" id="ARBA00012417"/>
    </source>
</evidence>
<evidence type="ECO:0000313" key="4">
    <source>
        <dbReference type="EMBL" id="PHQ16163.1"/>
    </source>
</evidence>
<dbReference type="InterPro" id="IPR050238">
    <property type="entry name" value="DNA_Rep/Repair_Clamp_Loader"/>
</dbReference>
<reference evidence="4 5" key="1">
    <citation type="submission" date="2017-09" db="EMBL/GenBank/DDBJ databases">
        <title>The draft genome sequences of Marinobacter sp. PWS21.</title>
        <authorList>
            <person name="Cao J."/>
        </authorList>
    </citation>
    <scope>NUCLEOTIDE SEQUENCE [LARGE SCALE GENOMIC DNA]</scope>
    <source>
        <strain evidence="4 5">PWS21</strain>
    </source>
</reference>
<name>A0A2G1UNW8_9GAMM</name>
<keyword evidence="2" id="KW-0548">Nucleotidyltransferase</keyword>
<dbReference type="Proteomes" id="UP000231409">
    <property type="component" value="Unassembled WGS sequence"/>
</dbReference>
<dbReference type="EC" id="2.7.7.7" evidence="1"/>
<keyword evidence="5" id="KW-1185">Reference proteome</keyword>
<evidence type="ECO:0000256" key="3">
    <source>
        <dbReference type="ARBA" id="ARBA00049244"/>
    </source>
</evidence>
<dbReference type="GO" id="GO:0008408">
    <property type="term" value="F:3'-5' exonuclease activity"/>
    <property type="evidence" value="ECO:0007669"/>
    <property type="project" value="InterPro"/>
</dbReference>
<dbReference type="GO" id="GO:0006261">
    <property type="term" value="P:DNA-templated DNA replication"/>
    <property type="evidence" value="ECO:0007669"/>
    <property type="project" value="TreeGrafter"/>
</dbReference>
<accession>A0A2G1UNW8</accession>
<dbReference type="SUPFAM" id="SSF52540">
    <property type="entry name" value="P-loop containing nucleoside triphosphate hydrolases"/>
    <property type="match status" value="1"/>
</dbReference>
<sequence>MAWLQEPWQAIRDRLNDNRLPHALLVTGEQGVGKRDFAEAVAALLVCDRVLAAPVPEEPCGECKQCALTLAGTHPDIRFYAPEKSRMIRVDQVRALSAFAVGSPQVAHRKVIVVDRADQLNINAANALLKTLEEPSADVVLILLQEAGRPILPTLRSRCQGMVLRTPDHEAAARWLAEQIALLAEEDRPDAASCITALELAGGAPRLALEYVTGDFLQQRRDALDSFRRFMKSEITLGEAARPFKTIGLEETLWLLEGWAADLARLAAGGAGRDAEAEDMLRYLAQNNPPWKAHQLLDAIHEARAAGVYNVNPELEAERLLMQWQALMPVRRTAAR</sequence>
<dbReference type="GO" id="GO:0003887">
    <property type="term" value="F:DNA-directed DNA polymerase activity"/>
    <property type="evidence" value="ECO:0007669"/>
    <property type="project" value="UniProtKB-KW"/>
</dbReference>
<dbReference type="GO" id="GO:0009360">
    <property type="term" value="C:DNA polymerase III complex"/>
    <property type="evidence" value="ECO:0007669"/>
    <property type="project" value="TreeGrafter"/>
</dbReference>
<comment type="catalytic activity">
    <reaction evidence="3">
        <text>DNA(n) + a 2'-deoxyribonucleoside 5'-triphosphate = DNA(n+1) + diphosphate</text>
        <dbReference type="Rhea" id="RHEA:22508"/>
        <dbReference type="Rhea" id="RHEA-COMP:17339"/>
        <dbReference type="Rhea" id="RHEA-COMP:17340"/>
        <dbReference type="ChEBI" id="CHEBI:33019"/>
        <dbReference type="ChEBI" id="CHEBI:61560"/>
        <dbReference type="ChEBI" id="CHEBI:173112"/>
        <dbReference type="EC" id="2.7.7.7"/>
    </reaction>
</comment>
<dbReference type="AlphaFoldDB" id="A0A2G1UNW8"/>
<dbReference type="PANTHER" id="PTHR11669">
    <property type="entry name" value="REPLICATION FACTOR C / DNA POLYMERASE III GAMMA-TAU SUBUNIT"/>
    <property type="match status" value="1"/>
</dbReference>
<keyword evidence="2" id="KW-0808">Transferase</keyword>
<dbReference type="Pfam" id="PF13177">
    <property type="entry name" value="DNA_pol3_delta2"/>
    <property type="match status" value="1"/>
</dbReference>
<evidence type="ECO:0000256" key="2">
    <source>
        <dbReference type="ARBA" id="ARBA00022932"/>
    </source>
</evidence>
<protein>
    <recommendedName>
        <fullName evidence="1">DNA-directed DNA polymerase</fullName>
        <ecNumber evidence="1">2.7.7.7</ecNumber>
    </recommendedName>
</protein>